<dbReference type="InterPro" id="IPR006162">
    <property type="entry name" value="Ppantetheine_attach_site"/>
</dbReference>
<dbReference type="PROSITE" id="PS50075">
    <property type="entry name" value="CARRIER"/>
    <property type="match status" value="1"/>
</dbReference>
<dbReference type="EMBL" id="CP018171">
    <property type="protein sequence ID" value="APH70951.1"/>
    <property type="molecule type" value="Genomic_DNA"/>
</dbReference>
<dbReference type="Gene3D" id="1.10.1200.10">
    <property type="entry name" value="ACP-like"/>
    <property type="match status" value="1"/>
</dbReference>
<evidence type="ECO:0000313" key="5">
    <source>
        <dbReference type="Proteomes" id="UP000182840"/>
    </source>
</evidence>
<evidence type="ECO:0000256" key="1">
    <source>
        <dbReference type="ARBA" id="ARBA00022450"/>
    </source>
</evidence>
<dbReference type="InterPro" id="IPR036736">
    <property type="entry name" value="ACP-like_sf"/>
</dbReference>
<sequence length="84" mass="9237">MSDQLETEIIDKIASYADKGKGSVTRDTKLADLGIHSLELTEIIFDFEDKYGIEVDINTSDAWDTMETVGDIVDAVRALVEAKG</sequence>
<keyword evidence="5" id="KW-1185">Reference proteome</keyword>
<name>A0A1L3SNM5_9HYPH</name>
<evidence type="ECO:0000313" key="4">
    <source>
        <dbReference type="EMBL" id="APH70951.1"/>
    </source>
</evidence>
<reference evidence="5" key="1">
    <citation type="submission" date="2016-11" db="EMBL/GenBank/DDBJ databases">
        <title>Mesorhizobium oceanicum sp. nov., isolated from deep seawater in South China Sea.</title>
        <authorList>
            <person name="Fu G.-Y."/>
        </authorList>
    </citation>
    <scope>NUCLEOTIDE SEQUENCE [LARGE SCALE GENOMIC DNA]</scope>
    <source>
        <strain evidence="5">B7</strain>
    </source>
</reference>
<dbReference type="Proteomes" id="UP000182840">
    <property type="component" value="Chromosome"/>
</dbReference>
<evidence type="ECO:0000256" key="2">
    <source>
        <dbReference type="ARBA" id="ARBA00022553"/>
    </source>
</evidence>
<dbReference type="OrthoDB" id="9806381at2"/>
<keyword evidence="1" id="KW-0596">Phosphopantetheine</keyword>
<evidence type="ECO:0000259" key="3">
    <source>
        <dbReference type="PROSITE" id="PS50075"/>
    </source>
</evidence>
<protein>
    <submittedName>
        <fullName evidence="4">Nodulation protein NodF</fullName>
    </submittedName>
</protein>
<keyword evidence="2" id="KW-0597">Phosphoprotein</keyword>
<organism evidence="4 5">
    <name type="scientific">Aquibium oceanicum</name>
    <dbReference type="NCBI Taxonomy" id="1670800"/>
    <lineage>
        <taxon>Bacteria</taxon>
        <taxon>Pseudomonadati</taxon>
        <taxon>Pseudomonadota</taxon>
        <taxon>Alphaproteobacteria</taxon>
        <taxon>Hyphomicrobiales</taxon>
        <taxon>Phyllobacteriaceae</taxon>
        <taxon>Aquibium</taxon>
    </lineage>
</organism>
<feature type="domain" description="Carrier" evidence="3">
    <location>
        <begin position="1"/>
        <end position="80"/>
    </location>
</feature>
<dbReference type="InterPro" id="IPR009081">
    <property type="entry name" value="PP-bd_ACP"/>
</dbReference>
<dbReference type="SUPFAM" id="SSF47336">
    <property type="entry name" value="ACP-like"/>
    <property type="match status" value="1"/>
</dbReference>
<dbReference type="KEGG" id="meso:BSQ44_05845"/>
<dbReference type="STRING" id="1670800.BSQ44_05845"/>
<dbReference type="AlphaFoldDB" id="A0A1L3SNM5"/>
<accession>A0A1L3SNM5</accession>
<gene>
    <name evidence="4" type="ORF">BSQ44_05845</name>
</gene>
<proteinExistence type="predicted"/>
<dbReference type="PROSITE" id="PS00012">
    <property type="entry name" value="PHOSPHOPANTETHEINE"/>
    <property type="match status" value="1"/>
</dbReference>
<dbReference type="Pfam" id="PF00550">
    <property type="entry name" value="PP-binding"/>
    <property type="match status" value="1"/>
</dbReference>
<dbReference type="RefSeq" id="WP_072602361.1">
    <property type="nucleotide sequence ID" value="NZ_CP018171.1"/>
</dbReference>